<reference evidence="4 5" key="1">
    <citation type="submission" date="2023-10" db="EMBL/GenBank/DDBJ databases">
        <title>Complete genome sequence of Shewanella sp. DAU334.</title>
        <authorList>
            <person name="Lee Y.-S."/>
            <person name="Jeong H.-R."/>
            <person name="Hwang E.-J."/>
            <person name="Choi Y.-L."/>
            <person name="Kim G.-D."/>
        </authorList>
    </citation>
    <scope>NUCLEOTIDE SEQUENCE [LARGE SCALE GENOMIC DNA]</scope>
    <source>
        <strain evidence="4 5">DAU334</strain>
    </source>
</reference>
<gene>
    <name evidence="4" type="ORF">RGE70_16770</name>
</gene>
<dbReference type="SUPFAM" id="SSF53448">
    <property type="entry name" value="Nucleotide-diphospho-sugar transferases"/>
    <property type="match status" value="1"/>
</dbReference>
<evidence type="ECO:0000313" key="5">
    <source>
        <dbReference type="Proteomes" id="UP001529491"/>
    </source>
</evidence>
<dbReference type="Pfam" id="PF02709">
    <property type="entry name" value="Glyco_transf_7C"/>
    <property type="match status" value="1"/>
</dbReference>
<dbReference type="PANTHER" id="PTHR43685">
    <property type="entry name" value="GLYCOSYLTRANSFERASE"/>
    <property type="match status" value="1"/>
</dbReference>
<proteinExistence type="predicted"/>
<dbReference type="EMBL" id="CP136522">
    <property type="protein sequence ID" value="WOT04942.1"/>
    <property type="molecule type" value="Genomic_DNA"/>
</dbReference>
<name>A0ABZ0JXA8_9GAMM</name>
<organism evidence="4 5">
    <name type="scientific">Shewanella youngdeokensis</name>
    <dbReference type="NCBI Taxonomy" id="2999068"/>
    <lineage>
        <taxon>Bacteria</taxon>
        <taxon>Pseudomonadati</taxon>
        <taxon>Pseudomonadota</taxon>
        <taxon>Gammaproteobacteria</taxon>
        <taxon>Alteromonadales</taxon>
        <taxon>Shewanellaceae</taxon>
        <taxon>Shewanella</taxon>
    </lineage>
</organism>
<dbReference type="CDD" id="cd06420">
    <property type="entry name" value="GT2_Chondriotin_Pol_N"/>
    <property type="match status" value="1"/>
</dbReference>
<evidence type="ECO:0000256" key="1">
    <source>
        <dbReference type="ARBA" id="ARBA00022679"/>
    </source>
</evidence>
<dbReference type="RefSeq" id="WP_310472582.1">
    <property type="nucleotide sequence ID" value="NZ_CP136522.1"/>
</dbReference>
<protein>
    <submittedName>
        <fullName evidence="4">Glycosyltransferase family 2 protein</fullName>
    </submittedName>
</protein>
<dbReference type="Gene3D" id="3.90.550.10">
    <property type="entry name" value="Spore Coat Polysaccharide Biosynthesis Protein SpsA, Chain A"/>
    <property type="match status" value="1"/>
</dbReference>
<dbReference type="Pfam" id="PF00535">
    <property type="entry name" value="Glycos_transf_2"/>
    <property type="match status" value="1"/>
</dbReference>
<evidence type="ECO:0000259" key="2">
    <source>
        <dbReference type="Pfam" id="PF00535"/>
    </source>
</evidence>
<dbReference type="PANTHER" id="PTHR43685:SF3">
    <property type="entry name" value="SLR2126 PROTEIN"/>
    <property type="match status" value="1"/>
</dbReference>
<sequence>MKVALLITTYNWIEALKKCLDSVREQTLMPDEIVIADDGSSEDTKQFIDSYRQYFSCPLIHSWQEDKGFRAARSRNKAISKLTADYVVIIDGDIILHRNFIADHVLKAKDNQFISGRRVRLGEEYSKELAATNDYVTPNVFSTGIYRGREHGIRSALLSKISSSVSYDSSSIHSCNMSFWRKDLIKVNGFNADFIGWGAEDKELCERLFACGIKSNKLKFLAVQYHLHHPESDRHLMQVNADIHEATKKNKLKRCENGLNEFIG</sequence>
<dbReference type="InterPro" id="IPR050834">
    <property type="entry name" value="Glycosyltransf_2"/>
</dbReference>
<dbReference type="Proteomes" id="UP001529491">
    <property type="component" value="Chromosome"/>
</dbReference>
<accession>A0ABZ0JXA8</accession>
<feature type="domain" description="Glycosyltransferase 2-like" evidence="2">
    <location>
        <begin position="6"/>
        <end position="130"/>
    </location>
</feature>
<dbReference type="InterPro" id="IPR029044">
    <property type="entry name" value="Nucleotide-diphossugar_trans"/>
</dbReference>
<dbReference type="InterPro" id="IPR001173">
    <property type="entry name" value="Glyco_trans_2-like"/>
</dbReference>
<keyword evidence="5" id="KW-1185">Reference proteome</keyword>
<evidence type="ECO:0000259" key="3">
    <source>
        <dbReference type="Pfam" id="PF02709"/>
    </source>
</evidence>
<feature type="domain" description="Galactosyltransferase C-terminal" evidence="3">
    <location>
        <begin position="164"/>
        <end position="229"/>
    </location>
</feature>
<evidence type="ECO:0000313" key="4">
    <source>
        <dbReference type="EMBL" id="WOT04942.1"/>
    </source>
</evidence>
<keyword evidence="1" id="KW-0808">Transferase</keyword>
<dbReference type="InterPro" id="IPR027791">
    <property type="entry name" value="Galactosyl_T_C"/>
</dbReference>